<evidence type="ECO:0000256" key="1">
    <source>
        <dbReference type="SAM" id="Phobius"/>
    </source>
</evidence>
<evidence type="ECO:0008006" key="4">
    <source>
        <dbReference type="Google" id="ProtNLM"/>
    </source>
</evidence>
<organism evidence="2 3">
    <name type="scientific">Candidatus Yanofskybacteria bacterium RIFCSPLOWO2_01_FULL_49_25</name>
    <dbReference type="NCBI Taxonomy" id="1802701"/>
    <lineage>
        <taxon>Bacteria</taxon>
        <taxon>Candidatus Yanofskyibacteriota</taxon>
    </lineage>
</organism>
<reference evidence="2 3" key="1">
    <citation type="journal article" date="2016" name="Nat. Commun.">
        <title>Thousands of microbial genomes shed light on interconnected biogeochemical processes in an aquifer system.</title>
        <authorList>
            <person name="Anantharaman K."/>
            <person name="Brown C.T."/>
            <person name="Hug L.A."/>
            <person name="Sharon I."/>
            <person name="Castelle C.J."/>
            <person name="Probst A.J."/>
            <person name="Thomas B.C."/>
            <person name="Singh A."/>
            <person name="Wilkins M.J."/>
            <person name="Karaoz U."/>
            <person name="Brodie E.L."/>
            <person name="Williams K.H."/>
            <person name="Hubbard S.S."/>
            <person name="Banfield J.F."/>
        </authorList>
    </citation>
    <scope>NUCLEOTIDE SEQUENCE [LARGE SCALE GENOMIC DNA]</scope>
</reference>
<comment type="caution">
    <text evidence="2">The sequence shown here is derived from an EMBL/GenBank/DDBJ whole genome shotgun (WGS) entry which is preliminary data.</text>
</comment>
<protein>
    <recommendedName>
        <fullName evidence="4">Vitamin K epoxide reductase domain-containing protein</fullName>
    </recommendedName>
</protein>
<feature type="transmembrane region" description="Helical" evidence="1">
    <location>
        <begin position="108"/>
        <end position="131"/>
    </location>
</feature>
<feature type="transmembrane region" description="Helical" evidence="1">
    <location>
        <begin position="50"/>
        <end position="68"/>
    </location>
</feature>
<dbReference type="InterPro" id="IPR038354">
    <property type="entry name" value="VKOR_sf"/>
</dbReference>
<proteinExistence type="predicted"/>
<accession>A0A1F8GX17</accession>
<dbReference type="AlphaFoldDB" id="A0A1F8GX17"/>
<dbReference type="EMBL" id="MGKP01000001">
    <property type="protein sequence ID" value="OGN29947.1"/>
    <property type="molecule type" value="Genomic_DNA"/>
</dbReference>
<gene>
    <name evidence="2" type="ORF">A3A33_01330</name>
</gene>
<evidence type="ECO:0000313" key="3">
    <source>
        <dbReference type="Proteomes" id="UP000179047"/>
    </source>
</evidence>
<keyword evidence="1" id="KW-0812">Transmembrane</keyword>
<dbReference type="STRING" id="1802701.A3A33_01330"/>
<evidence type="ECO:0000313" key="2">
    <source>
        <dbReference type="EMBL" id="OGN29947.1"/>
    </source>
</evidence>
<dbReference type="Gene3D" id="1.20.1440.130">
    <property type="entry name" value="VKOR domain"/>
    <property type="match status" value="1"/>
</dbReference>
<name>A0A1F8GX17_9BACT</name>
<keyword evidence="1" id="KW-1133">Transmembrane helix</keyword>
<feature type="transmembrane region" description="Helical" evidence="1">
    <location>
        <begin position="75"/>
        <end position="96"/>
    </location>
</feature>
<sequence>MNTNRKIIALVALSMAGLLFSGYLSAVKFFTMACALNEPCPRFLGYPACYFGFGMYIALTILAVLLINNAIRRRVGLASMIAVSFLGILFSGSFTLQELPKLFSQGLGAYALGLPTCAWGLVFYALIFIIASMSYRQTMTE</sequence>
<keyword evidence="1" id="KW-0472">Membrane</keyword>
<dbReference type="Proteomes" id="UP000179047">
    <property type="component" value="Unassembled WGS sequence"/>
</dbReference>